<evidence type="ECO:0000256" key="8">
    <source>
        <dbReference type="SAM" id="Phobius"/>
    </source>
</evidence>
<dbReference type="Pfam" id="PF00083">
    <property type="entry name" value="Sugar_tr"/>
    <property type="match status" value="1"/>
</dbReference>
<feature type="transmembrane region" description="Helical" evidence="8">
    <location>
        <begin position="218"/>
        <end position="237"/>
    </location>
</feature>
<dbReference type="PROSITE" id="PS00216">
    <property type="entry name" value="SUGAR_TRANSPORT_1"/>
    <property type="match status" value="2"/>
</dbReference>
<feature type="transmembrane region" description="Helical" evidence="8">
    <location>
        <begin position="96"/>
        <end position="116"/>
    </location>
</feature>
<dbReference type="InterPro" id="IPR036259">
    <property type="entry name" value="MFS_trans_sf"/>
</dbReference>
<dbReference type="NCBIfam" id="TIGR00879">
    <property type="entry name" value="SP"/>
    <property type="match status" value="1"/>
</dbReference>
<feature type="transmembrane region" description="Helical" evidence="8">
    <location>
        <begin position="373"/>
        <end position="395"/>
    </location>
</feature>
<dbReference type="InterPro" id="IPR050360">
    <property type="entry name" value="MFS_Sugar_Transporters"/>
</dbReference>
<dbReference type="PANTHER" id="PTHR48022">
    <property type="entry name" value="PLASTIDIC GLUCOSE TRANSPORTER 4"/>
    <property type="match status" value="1"/>
</dbReference>
<dbReference type="AlphaFoldDB" id="A0AAN9U4A5"/>
<keyword evidence="3 7" id="KW-0813">Transport</keyword>
<feature type="transmembrane region" description="Helical" evidence="8">
    <location>
        <begin position="445"/>
        <end position="467"/>
    </location>
</feature>
<dbReference type="PROSITE" id="PS50850">
    <property type="entry name" value="MFS"/>
    <property type="match status" value="1"/>
</dbReference>
<evidence type="ECO:0000256" key="6">
    <source>
        <dbReference type="ARBA" id="ARBA00023136"/>
    </source>
</evidence>
<evidence type="ECO:0000256" key="2">
    <source>
        <dbReference type="ARBA" id="ARBA00010992"/>
    </source>
</evidence>
<keyword evidence="4 8" id="KW-0812">Transmembrane</keyword>
<dbReference type="PRINTS" id="PR00171">
    <property type="entry name" value="SUGRTRNSPORT"/>
</dbReference>
<feature type="transmembrane region" description="Helical" evidence="8">
    <location>
        <begin position="40"/>
        <end position="60"/>
    </location>
</feature>
<feature type="transmembrane region" description="Helical" evidence="8">
    <location>
        <begin position="407"/>
        <end position="433"/>
    </location>
</feature>
<dbReference type="InterPro" id="IPR005828">
    <property type="entry name" value="MFS_sugar_transport-like"/>
</dbReference>
<feature type="transmembrane region" description="Helical" evidence="8">
    <location>
        <begin position="343"/>
        <end position="364"/>
    </location>
</feature>
<dbReference type="CDD" id="cd17356">
    <property type="entry name" value="MFS_HXT"/>
    <property type="match status" value="1"/>
</dbReference>
<dbReference type="InterPro" id="IPR005829">
    <property type="entry name" value="Sugar_transporter_CS"/>
</dbReference>
<comment type="caution">
    <text evidence="10">The sequence shown here is derived from an EMBL/GenBank/DDBJ whole genome shotgun (WGS) entry which is preliminary data.</text>
</comment>
<feature type="transmembrane region" description="Helical" evidence="8">
    <location>
        <begin position="182"/>
        <end position="206"/>
    </location>
</feature>
<feature type="transmembrane region" description="Helical" evidence="8">
    <location>
        <begin position="150"/>
        <end position="170"/>
    </location>
</feature>
<evidence type="ECO:0000256" key="5">
    <source>
        <dbReference type="ARBA" id="ARBA00022989"/>
    </source>
</evidence>
<dbReference type="PROSITE" id="PS00217">
    <property type="entry name" value="SUGAR_TRANSPORT_2"/>
    <property type="match status" value="1"/>
</dbReference>
<keyword evidence="5 8" id="KW-1133">Transmembrane helix</keyword>
<dbReference type="PANTHER" id="PTHR48022:SF91">
    <property type="entry name" value="MAJOR FACILITATOR SUPERFAMILY (MFS) PROFILE DOMAIN-CONTAINING PROTEIN-RELATED"/>
    <property type="match status" value="1"/>
</dbReference>
<evidence type="ECO:0000259" key="9">
    <source>
        <dbReference type="PROSITE" id="PS50850"/>
    </source>
</evidence>
<dbReference type="GO" id="GO:0005351">
    <property type="term" value="F:carbohydrate:proton symporter activity"/>
    <property type="evidence" value="ECO:0007669"/>
    <property type="project" value="TreeGrafter"/>
</dbReference>
<dbReference type="EMBL" id="JAJSPL020000022">
    <property type="protein sequence ID" value="KAK7739712.1"/>
    <property type="molecule type" value="Genomic_DNA"/>
</dbReference>
<evidence type="ECO:0000313" key="11">
    <source>
        <dbReference type="Proteomes" id="UP001320245"/>
    </source>
</evidence>
<feature type="transmembrane region" description="Helical" evidence="8">
    <location>
        <begin position="473"/>
        <end position="495"/>
    </location>
</feature>
<evidence type="ECO:0000256" key="4">
    <source>
        <dbReference type="ARBA" id="ARBA00022692"/>
    </source>
</evidence>
<dbReference type="Gene3D" id="1.20.1250.20">
    <property type="entry name" value="MFS general substrate transporter like domains"/>
    <property type="match status" value="1"/>
</dbReference>
<dbReference type="InterPro" id="IPR020846">
    <property type="entry name" value="MFS_dom"/>
</dbReference>
<comment type="subcellular location">
    <subcellularLocation>
        <location evidence="1">Membrane</location>
        <topology evidence="1">Multi-pass membrane protein</topology>
    </subcellularLocation>
</comment>
<evidence type="ECO:0000256" key="7">
    <source>
        <dbReference type="RuleBase" id="RU003346"/>
    </source>
</evidence>
<keyword evidence="6 8" id="KW-0472">Membrane</keyword>
<evidence type="ECO:0000256" key="3">
    <source>
        <dbReference type="ARBA" id="ARBA00022448"/>
    </source>
</evidence>
<sequence length="565" mass="62389">MKMPSFSSSVTFDHVNPQLDGNPEARHELSHLDYSPLKRVTGRTLAMGALVSVGGMIFGYDTGQISGFLEMPDFQRRFAELGSDGAYHFSTVRSGLIVALLSIGTLVGALLAAPIADKLGRRASISISSLVVAVGFVVQVASSSDWKQVMAGRLVTGLGIGALSLIIPMFQAETAPPWIRGALVCSYQLFITFGIFLAACFNYGLYEHQRDSSASWRVVIGLGWIWTIILGFGIWGFEETPRYVYTKGRAEEAKTTMMRVFGAPANHYVIHVQMEEMEAKYRVELEAKQVGPIRGVVEMVRAPRMFYRIALGMGLQMFQQLTGANYFFYYGTTIFASVQISSFVTQLILNGINFGVTFIGLYFVEHFGRRKCLIFGSLWMFVCFMVFASVGHFVLDQNDPAATPQAGVALIVMACLFILGFATTWGPMVWTIVAELYPSKYRAKGMALATASNWLWNFLLAFFTTFITNDIDFALGYVFAGCNLIGGIIVFLFVIEGQGRTLEEVDTMYLEHVNPMKSAGWIAPPPEEMAQIRRRAGTADEITAVHNGKMEADDVKAEGYHAENA</sequence>
<gene>
    <name evidence="10" type="primary">HXT5_2</name>
    <name evidence="10" type="ORF">SLS53_005681</name>
</gene>
<evidence type="ECO:0000313" key="10">
    <source>
        <dbReference type="EMBL" id="KAK7739712.1"/>
    </source>
</evidence>
<keyword evidence="11" id="KW-1185">Reference proteome</keyword>
<dbReference type="GO" id="GO:0016020">
    <property type="term" value="C:membrane"/>
    <property type="evidence" value="ECO:0007669"/>
    <property type="project" value="UniProtKB-SubCell"/>
</dbReference>
<dbReference type="SUPFAM" id="SSF103473">
    <property type="entry name" value="MFS general substrate transporter"/>
    <property type="match status" value="1"/>
</dbReference>
<name>A0AAN9U4A5_9PEZI</name>
<dbReference type="Proteomes" id="UP001320245">
    <property type="component" value="Unassembled WGS sequence"/>
</dbReference>
<dbReference type="InterPro" id="IPR003663">
    <property type="entry name" value="Sugar/inositol_transpt"/>
</dbReference>
<organism evidence="10 11">
    <name type="scientific">Cytospora paraplurivora</name>
    <dbReference type="NCBI Taxonomy" id="2898453"/>
    <lineage>
        <taxon>Eukaryota</taxon>
        <taxon>Fungi</taxon>
        <taxon>Dikarya</taxon>
        <taxon>Ascomycota</taxon>
        <taxon>Pezizomycotina</taxon>
        <taxon>Sordariomycetes</taxon>
        <taxon>Sordariomycetidae</taxon>
        <taxon>Diaporthales</taxon>
        <taxon>Cytosporaceae</taxon>
        <taxon>Cytospora</taxon>
    </lineage>
</organism>
<evidence type="ECO:0000256" key="1">
    <source>
        <dbReference type="ARBA" id="ARBA00004141"/>
    </source>
</evidence>
<feature type="transmembrane region" description="Helical" evidence="8">
    <location>
        <begin position="123"/>
        <end position="144"/>
    </location>
</feature>
<comment type="similarity">
    <text evidence="2 7">Belongs to the major facilitator superfamily. Sugar transporter (TC 2.A.1.1) family.</text>
</comment>
<protein>
    <submittedName>
        <fullName evidence="10">Hexose transporter hxt5</fullName>
    </submittedName>
</protein>
<reference evidence="10 11" key="1">
    <citation type="journal article" date="2023" name="PLoS ONE">
        <title>Cytospora paraplurivora sp. nov. isolated from orchards with fruit tree decline syndrome in Ontario, Canada.</title>
        <authorList>
            <person name="Ilyukhin E."/>
            <person name="Nguyen H.D.T."/>
            <person name="Castle A.J."/>
            <person name="Ellouze W."/>
        </authorList>
    </citation>
    <scope>NUCLEOTIDE SEQUENCE [LARGE SCALE GENOMIC DNA]</scope>
    <source>
        <strain evidence="10 11">FDS-564</strain>
    </source>
</reference>
<accession>A0AAN9U4A5</accession>
<feature type="transmembrane region" description="Helical" evidence="8">
    <location>
        <begin position="309"/>
        <end position="331"/>
    </location>
</feature>
<proteinExistence type="inferred from homology"/>
<dbReference type="FunFam" id="1.20.1250.20:FF:000044">
    <property type="entry name" value="Hexose transporter Hxt3p"/>
    <property type="match status" value="1"/>
</dbReference>
<feature type="domain" description="Major facilitator superfamily (MFS) profile" evidence="9">
    <location>
        <begin position="47"/>
        <end position="498"/>
    </location>
</feature>